<proteinExistence type="predicted"/>
<protein>
    <submittedName>
        <fullName evidence="1">Uncharacterized protein</fullName>
    </submittedName>
</protein>
<sequence length="111" mass="12476">MIGYALEGSIEFRPPVPLARLWELAASGRFSLAPAGLSDAALNTFVEQNMWVLVPDHDGGTDEQERPRRVQSLRVVDMEIPSYAVKDRLAELSAWIGHDHELVGFLEFWGR</sequence>
<keyword evidence="1" id="KW-0614">Plasmid</keyword>
<evidence type="ECO:0000313" key="1">
    <source>
        <dbReference type="EMBL" id="AHE40139.1"/>
    </source>
</evidence>
<dbReference type="AlphaFoldDB" id="V9Z805"/>
<name>V9Z805_9ACTN</name>
<geneLocation type="plasmid" evidence="1">
    <name>pFRL6</name>
</geneLocation>
<organism evidence="1">
    <name type="scientific">Streptomyces sp. F12</name>
    <dbReference type="NCBI Taxonomy" id="1436084"/>
    <lineage>
        <taxon>Bacteria</taxon>
        <taxon>Bacillati</taxon>
        <taxon>Actinomycetota</taxon>
        <taxon>Actinomycetes</taxon>
        <taxon>Kitasatosporales</taxon>
        <taxon>Streptomycetaceae</taxon>
        <taxon>Streptomyces</taxon>
    </lineage>
</organism>
<gene>
    <name evidence="1" type="ORF">pFRL6_52</name>
</gene>
<dbReference type="EMBL" id="KF602051">
    <property type="protein sequence ID" value="AHE40139.1"/>
    <property type="molecule type" value="Genomic_DNA"/>
</dbReference>
<dbReference type="RefSeq" id="WP_024127403.1">
    <property type="nucleotide sequence ID" value="NC_023286.1"/>
</dbReference>
<reference evidence="1" key="1">
    <citation type="submission" date="2013-09" db="EMBL/GenBank/DDBJ databases">
        <title>Complete nucleotide sequence of Streptomyces linear plasmid pFRL6.</title>
        <authorList>
            <person name="Chen Z."/>
            <person name="Fang P."/>
            <person name="Qin Z."/>
        </authorList>
    </citation>
    <scope>NUCLEOTIDE SEQUENCE</scope>
    <source>
        <plasmid evidence="1">pFRL6</plasmid>
    </source>
</reference>
<accession>V9Z805</accession>